<organism evidence="1">
    <name type="scientific">marine metagenome</name>
    <dbReference type="NCBI Taxonomy" id="408172"/>
    <lineage>
        <taxon>unclassified sequences</taxon>
        <taxon>metagenomes</taxon>
        <taxon>ecological metagenomes</taxon>
    </lineage>
</organism>
<dbReference type="EMBL" id="UINC01001405">
    <property type="protein sequence ID" value="SUZ79865.1"/>
    <property type="molecule type" value="Genomic_DNA"/>
</dbReference>
<protein>
    <submittedName>
        <fullName evidence="1">Uncharacterized protein</fullName>
    </submittedName>
</protein>
<name>A0A381QKI6_9ZZZZ</name>
<dbReference type="AlphaFoldDB" id="A0A381QKI6"/>
<evidence type="ECO:0000313" key="1">
    <source>
        <dbReference type="EMBL" id="SUZ79865.1"/>
    </source>
</evidence>
<sequence>MSNGRVALGAVERGSEEPLEVLRAKYLDYCSAQVADLLLYLTPDEIYLLAQRAYREESDEGELSYVEMVRSATDWLSQKAALPPFEVWLEDYQAHPESYAEYFIGLWKSEAETSLDD</sequence>
<gene>
    <name evidence="1" type="ORF">METZ01_LOCUS32719</name>
</gene>
<accession>A0A381QKI6</accession>
<proteinExistence type="predicted"/>
<reference evidence="1" key="1">
    <citation type="submission" date="2018-05" db="EMBL/GenBank/DDBJ databases">
        <authorList>
            <person name="Lanie J.A."/>
            <person name="Ng W.-L."/>
            <person name="Kazmierczak K.M."/>
            <person name="Andrzejewski T.M."/>
            <person name="Davidsen T.M."/>
            <person name="Wayne K.J."/>
            <person name="Tettelin H."/>
            <person name="Glass J.I."/>
            <person name="Rusch D."/>
            <person name="Podicherti R."/>
            <person name="Tsui H.-C.T."/>
            <person name="Winkler M.E."/>
        </authorList>
    </citation>
    <scope>NUCLEOTIDE SEQUENCE</scope>
</reference>